<comment type="caution">
    <text evidence="1">The sequence shown here is derived from an EMBL/GenBank/DDBJ whole genome shotgun (WGS) entry which is preliminary data.</text>
</comment>
<evidence type="ECO:0000313" key="1">
    <source>
        <dbReference type="EMBL" id="MEJ5978729.1"/>
    </source>
</evidence>
<keyword evidence="2" id="KW-1185">Reference proteome</keyword>
<dbReference type="RefSeq" id="WP_339588667.1">
    <property type="nucleotide sequence ID" value="NZ_JBBHJZ010000004.1"/>
</dbReference>
<accession>A0ABU8S0C9</accession>
<gene>
    <name evidence="1" type="ORF">WG901_18895</name>
</gene>
<name>A0ABU8S0C9_9SPHN</name>
<protein>
    <submittedName>
        <fullName evidence="1">Uncharacterized protein</fullName>
    </submittedName>
</protein>
<organism evidence="1 2">
    <name type="scientific">Novosphingobium anseongense</name>
    <dbReference type="NCBI Taxonomy" id="3133436"/>
    <lineage>
        <taxon>Bacteria</taxon>
        <taxon>Pseudomonadati</taxon>
        <taxon>Pseudomonadota</taxon>
        <taxon>Alphaproteobacteria</taxon>
        <taxon>Sphingomonadales</taxon>
        <taxon>Sphingomonadaceae</taxon>
        <taxon>Novosphingobium</taxon>
    </lineage>
</organism>
<evidence type="ECO:0000313" key="2">
    <source>
        <dbReference type="Proteomes" id="UP001361239"/>
    </source>
</evidence>
<dbReference type="Proteomes" id="UP001361239">
    <property type="component" value="Unassembled WGS sequence"/>
</dbReference>
<dbReference type="EMBL" id="JBBHJZ010000004">
    <property type="protein sequence ID" value="MEJ5978729.1"/>
    <property type="molecule type" value="Genomic_DNA"/>
</dbReference>
<proteinExistence type="predicted"/>
<reference evidence="1 2" key="1">
    <citation type="submission" date="2024-03" db="EMBL/GenBank/DDBJ databases">
        <authorList>
            <person name="Jo J.-H."/>
        </authorList>
    </citation>
    <scope>NUCLEOTIDE SEQUENCE [LARGE SCALE GENOMIC DNA]</scope>
    <source>
        <strain evidence="1 2">PS1R-30</strain>
    </source>
</reference>
<sequence>MAGASLAGIAALSACGPKTPVASAPPPAPVMVVPPQPMPPRGASPNLVPPPIDAYGVRRTVNAGISTAQTTWNLRSAYNVAALNCLDPKHAQIVVNYREFLKVQAKKLTAVNKTVDQEFKAKHGTRFIPPREAYMTQVYNYFALPPTISSFCDAALAMSAEAATVKSADLDSFAGRSLPSLERVFLEFYRSYDQYRTDLGAWQAKYTASQPIAVALPAAPQVQAQ</sequence>